<dbReference type="SUPFAM" id="SSF54637">
    <property type="entry name" value="Thioesterase/thiol ester dehydrase-isomerase"/>
    <property type="match status" value="1"/>
</dbReference>
<feature type="chain" id="PRO_5001628785" evidence="1">
    <location>
        <begin position="20"/>
        <end position="394"/>
    </location>
</feature>
<dbReference type="OMA" id="EYECTER"/>
<dbReference type="EMBL" id="JMSN01000022">
    <property type="protein sequence ID" value="KDN49191.1"/>
    <property type="molecule type" value="Genomic_DNA"/>
</dbReference>
<evidence type="ECO:0000313" key="3">
    <source>
        <dbReference type="Proteomes" id="UP000027361"/>
    </source>
</evidence>
<evidence type="ECO:0000313" key="2">
    <source>
        <dbReference type="EMBL" id="KDN49191.1"/>
    </source>
</evidence>
<dbReference type="InterPro" id="IPR052741">
    <property type="entry name" value="Mitochondrial_HTD2"/>
</dbReference>
<comment type="caution">
    <text evidence="2">The sequence shown here is derived from an EMBL/GenBank/DDBJ whole genome shotgun (WGS) entry which is preliminary data.</text>
</comment>
<dbReference type="RefSeq" id="XP_013244274.1">
    <property type="nucleotide sequence ID" value="XM_013388820.1"/>
</dbReference>
<protein>
    <submittedName>
        <fullName evidence="2">Uncharacterized protein</fullName>
    </submittedName>
</protein>
<dbReference type="STRING" id="1037660.A0A066W615"/>
<dbReference type="GeneID" id="25264118"/>
<dbReference type="AlphaFoldDB" id="A0A066W615"/>
<dbReference type="InterPro" id="IPR029069">
    <property type="entry name" value="HotDog_dom_sf"/>
</dbReference>
<dbReference type="Proteomes" id="UP000027361">
    <property type="component" value="Unassembled WGS sequence"/>
</dbReference>
<gene>
    <name evidence="2" type="ORF">K437DRAFT_255313</name>
</gene>
<dbReference type="FunCoup" id="A0A066W615">
    <property type="interactions" value="134"/>
</dbReference>
<feature type="signal peptide" evidence="1">
    <location>
        <begin position="1"/>
        <end position="19"/>
    </location>
</feature>
<dbReference type="Gene3D" id="3.10.129.10">
    <property type="entry name" value="Hotdog Thioesterase"/>
    <property type="match status" value="1"/>
</dbReference>
<dbReference type="PANTHER" id="PTHR28152">
    <property type="entry name" value="HYDROXYACYL-THIOESTER DEHYDRATASE TYPE 2, MITOCHONDRIAL"/>
    <property type="match status" value="1"/>
</dbReference>
<sequence>MHPPSPFIRSLCLRSIALALRSCHGPRMANRCPSVPFHITGCPSFSTSSARVSAYSDWASADARSAADGLLSKWTSSSGQPATVYTHEIGRTQVQLLRITLEEILPLSQEPARYLQQLLREQPERGTPLLPAEHLVFFTPRVLSSNLGEDGTDTSFNPSGGVFTRRMWAGGSMVWNLTDGNILRIGDEVTETTYIEKVDIKQKRGDKENEMLVVWLRKEFANKDGLALTDRRSWIFQRALSCTNPPPTPLPVDVDAERRQLLSPSLPPAALASRLQLKQAELFRYSALTFNGHAIHLDPDWCRKREGHAAVVVHGPLNLTLLLRKWMLETGNVEAVNGGVTSVDYRAKKPVYAGQTYWLQMEAQSGKKGEDVMQAVRPDGSVIMEARVSGSHKQ</sequence>
<keyword evidence="1" id="KW-0732">Signal</keyword>
<keyword evidence="3" id="KW-1185">Reference proteome</keyword>
<accession>A0A066W615</accession>
<dbReference type="PANTHER" id="PTHR28152:SF2">
    <property type="entry name" value="N-TERMINAL OF MAOC-LIKE DEHYDRATASE DOMAIN-CONTAINING PROTEIN"/>
    <property type="match status" value="1"/>
</dbReference>
<evidence type="ECO:0000256" key="1">
    <source>
        <dbReference type="SAM" id="SignalP"/>
    </source>
</evidence>
<dbReference type="InParanoid" id="A0A066W615"/>
<organism evidence="2 3">
    <name type="scientific">Tilletiaria anomala (strain ATCC 24038 / CBS 436.72 / UBC 951)</name>
    <dbReference type="NCBI Taxonomy" id="1037660"/>
    <lineage>
        <taxon>Eukaryota</taxon>
        <taxon>Fungi</taxon>
        <taxon>Dikarya</taxon>
        <taxon>Basidiomycota</taxon>
        <taxon>Ustilaginomycotina</taxon>
        <taxon>Exobasidiomycetes</taxon>
        <taxon>Georgefischeriales</taxon>
        <taxon>Tilletiariaceae</taxon>
        <taxon>Tilletiaria</taxon>
    </lineage>
</organism>
<dbReference type="OrthoDB" id="3257538at2759"/>
<name>A0A066W615_TILAU</name>
<dbReference type="HOGENOM" id="CLU_028690_0_1_1"/>
<dbReference type="GO" id="GO:0019171">
    <property type="term" value="F:(3R)-hydroxyacyl-[acyl-carrier-protein] dehydratase activity"/>
    <property type="evidence" value="ECO:0007669"/>
    <property type="project" value="TreeGrafter"/>
</dbReference>
<proteinExistence type="predicted"/>
<reference evidence="2 3" key="1">
    <citation type="submission" date="2014-05" db="EMBL/GenBank/DDBJ databases">
        <title>Draft genome sequence of a rare smut relative, Tilletiaria anomala UBC 951.</title>
        <authorList>
            <consortium name="DOE Joint Genome Institute"/>
            <person name="Toome M."/>
            <person name="Kuo A."/>
            <person name="Henrissat B."/>
            <person name="Lipzen A."/>
            <person name="Tritt A."/>
            <person name="Yoshinaga Y."/>
            <person name="Zane M."/>
            <person name="Barry K."/>
            <person name="Grigoriev I.V."/>
            <person name="Spatafora J.W."/>
            <person name="Aimea M.C."/>
        </authorList>
    </citation>
    <scope>NUCLEOTIDE SEQUENCE [LARGE SCALE GENOMIC DNA]</scope>
    <source>
        <strain evidence="2 3">UBC 951</strain>
    </source>
</reference>
<dbReference type="GO" id="GO:0005739">
    <property type="term" value="C:mitochondrion"/>
    <property type="evidence" value="ECO:0007669"/>
    <property type="project" value="TreeGrafter"/>
</dbReference>